<dbReference type="Proteomes" id="UP000262882">
    <property type="component" value="Unassembled WGS sequence"/>
</dbReference>
<keyword evidence="2" id="KW-0472">Membrane</keyword>
<comment type="caution">
    <text evidence="4">The sequence shown here is derived from an EMBL/GenBank/DDBJ whole genome shotgun (WGS) entry which is preliminary data.</text>
</comment>
<dbReference type="Pfam" id="PF03713">
    <property type="entry name" value="DUF305"/>
    <property type="match status" value="1"/>
</dbReference>
<dbReference type="InterPro" id="IPR012347">
    <property type="entry name" value="Ferritin-like"/>
</dbReference>
<feature type="compositionally biased region" description="Basic and acidic residues" evidence="1">
    <location>
        <begin position="1"/>
        <end position="16"/>
    </location>
</feature>
<evidence type="ECO:0000313" key="5">
    <source>
        <dbReference type="Proteomes" id="UP000262882"/>
    </source>
</evidence>
<dbReference type="PANTHER" id="PTHR36933">
    <property type="entry name" value="SLL0788 PROTEIN"/>
    <property type="match status" value="1"/>
</dbReference>
<sequence>MTERDELPPMKRHATERPAAVPPAAGPRTTDLPATDRHTAVSPAAAPPVTDGETSERPAAMRGVVKYGAVALLIACVALVFAQCGAAGGSPSGGPAPASRGGDGFNSQDVMFLQMMLPHQEQGVKLVRLAKDHPVSPRVRTLALAIESTQIAEAEQMQRRLREWRRPLRAQSHEHAAHGGMPQTTDAELEVLVRNPPDRFERAFLNLLIGHQDDAVQMARLETGKGEDAWTRNLAARVDRSRSAQIDQMLAILGPPSSEGPRPPEDSHRK</sequence>
<proteinExistence type="predicted"/>
<accession>A0A372GCP7</accession>
<protein>
    <submittedName>
        <fullName evidence="4">DUF305 domain-containing protein</fullName>
    </submittedName>
</protein>
<feature type="region of interest" description="Disordered" evidence="1">
    <location>
        <begin position="1"/>
        <end position="57"/>
    </location>
</feature>
<dbReference type="InterPro" id="IPR005183">
    <property type="entry name" value="DUF305_CopM-like"/>
</dbReference>
<gene>
    <name evidence="4" type="ORF">D0T12_23240</name>
</gene>
<evidence type="ECO:0000259" key="3">
    <source>
        <dbReference type="Pfam" id="PF03713"/>
    </source>
</evidence>
<dbReference type="AlphaFoldDB" id="A0A372GCP7"/>
<evidence type="ECO:0000313" key="4">
    <source>
        <dbReference type="EMBL" id="RFS83097.1"/>
    </source>
</evidence>
<evidence type="ECO:0000256" key="1">
    <source>
        <dbReference type="SAM" id="MobiDB-lite"/>
    </source>
</evidence>
<feature type="domain" description="DUF305" evidence="3">
    <location>
        <begin position="109"/>
        <end position="252"/>
    </location>
</feature>
<keyword evidence="2" id="KW-1133">Transmembrane helix</keyword>
<evidence type="ECO:0000256" key="2">
    <source>
        <dbReference type="SAM" id="Phobius"/>
    </source>
</evidence>
<dbReference type="PANTHER" id="PTHR36933:SF1">
    <property type="entry name" value="SLL0788 PROTEIN"/>
    <property type="match status" value="1"/>
</dbReference>
<dbReference type="Gene3D" id="1.20.1260.10">
    <property type="match status" value="1"/>
</dbReference>
<keyword evidence="2" id="KW-0812">Transmembrane</keyword>
<feature type="transmembrane region" description="Helical" evidence="2">
    <location>
        <begin position="64"/>
        <end position="82"/>
    </location>
</feature>
<feature type="region of interest" description="Disordered" evidence="1">
    <location>
        <begin position="251"/>
        <end position="270"/>
    </location>
</feature>
<name>A0A372GCP7_9ACTN</name>
<keyword evidence="5" id="KW-1185">Reference proteome</keyword>
<organism evidence="4 5">
    <name type="scientific">Actinomadura spongiicola</name>
    <dbReference type="NCBI Taxonomy" id="2303421"/>
    <lineage>
        <taxon>Bacteria</taxon>
        <taxon>Bacillati</taxon>
        <taxon>Actinomycetota</taxon>
        <taxon>Actinomycetes</taxon>
        <taxon>Streptosporangiales</taxon>
        <taxon>Thermomonosporaceae</taxon>
        <taxon>Actinomadura</taxon>
    </lineage>
</organism>
<dbReference type="EMBL" id="QVNQ01000007">
    <property type="protein sequence ID" value="RFS83097.1"/>
    <property type="molecule type" value="Genomic_DNA"/>
</dbReference>
<reference evidence="4 5" key="1">
    <citation type="submission" date="2018-08" db="EMBL/GenBank/DDBJ databases">
        <title>Actinomadura spongicola sp. nov., isolated from marine sponge Leucetta chagosensis.</title>
        <authorList>
            <person name="Li L."/>
            <person name="Lin H.W."/>
        </authorList>
    </citation>
    <scope>NUCLEOTIDE SEQUENCE [LARGE SCALE GENOMIC DNA]</scope>
    <source>
        <strain evidence="4 5">LHW52907</strain>
    </source>
</reference>